<dbReference type="GO" id="GO:0005524">
    <property type="term" value="F:ATP binding"/>
    <property type="evidence" value="ECO:0007669"/>
    <property type="project" value="UniProtKB-KW"/>
</dbReference>
<dbReference type="STRING" id="1079859.SAMN04515674_11248"/>
<reference evidence="6 7" key="1">
    <citation type="submission" date="2016-10" db="EMBL/GenBank/DDBJ databases">
        <authorList>
            <person name="de Groot N.N."/>
        </authorList>
    </citation>
    <scope>NUCLEOTIDE SEQUENCE [LARGE SCALE GENOMIC DNA]</scope>
    <source>
        <strain evidence="7">E92,LMG 26720,CCM 7988</strain>
    </source>
</reference>
<evidence type="ECO:0000259" key="5">
    <source>
        <dbReference type="SMART" id="SM00534"/>
    </source>
</evidence>
<evidence type="ECO:0000313" key="6">
    <source>
        <dbReference type="EMBL" id="SFQ20817.1"/>
    </source>
</evidence>
<accession>A0A1I5WMK5</accession>
<evidence type="ECO:0000256" key="3">
    <source>
        <dbReference type="ARBA" id="ARBA00023125"/>
    </source>
</evidence>
<keyword evidence="2" id="KW-0067">ATP-binding</keyword>
<dbReference type="InterPro" id="IPR045076">
    <property type="entry name" value="MutS"/>
</dbReference>
<dbReference type="InterPro" id="IPR027417">
    <property type="entry name" value="P-loop_NTPase"/>
</dbReference>
<feature type="domain" description="DNA mismatch repair proteins mutS family" evidence="5">
    <location>
        <begin position="451"/>
        <end position="630"/>
    </location>
</feature>
<feature type="transmembrane region" description="Helical" evidence="4">
    <location>
        <begin position="64"/>
        <end position="85"/>
    </location>
</feature>
<keyword evidence="3" id="KW-0238">DNA-binding</keyword>
<evidence type="ECO:0000256" key="1">
    <source>
        <dbReference type="ARBA" id="ARBA00022741"/>
    </source>
</evidence>
<organism evidence="6 7">
    <name type="scientific">Pseudarcicella hirudinis</name>
    <dbReference type="NCBI Taxonomy" id="1079859"/>
    <lineage>
        <taxon>Bacteria</taxon>
        <taxon>Pseudomonadati</taxon>
        <taxon>Bacteroidota</taxon>
        <taxon>Cytophagia</taxon>
        <taxon>Cytophagales</taxon>
        <taxon>Flectobacillaceae</taxon>
        <taxon>Pseudarcicella</taxon>
    </lineage>
</organism>
<dbReference type="GO" id="GO:0030983">
    <property type="term" value="F:mismatched DNA binding"/>
    <property type="evidence" value="ECO:0007669"/>
    <property type="project" value="InterPro"/>
</dbReference>
<dbReference type="SMART" id="SM00534">
    <property type="entry name" value="MUTSac"/>
    <property type="match status" value="1"/>
</dbReference>
<dbReference type="AlphaFoldDB" id="A0A1I5WMK5"/>
<dbReference type="GO" id="GO:0006298">
    <property type="term" value="P:mismatch repair"/>
    <property type="evidence" value="ECO:0007669"/>
    <property type="project" value="InterPro"/>
</dbReference>
<dbReference type="InterPro" id="IPR036187">
    <property type="entry name" value="DNA_mismatch_repair_MutS_sf"/>
</dbReference>
<dbReference type="InterPro" id="IPR000432">
    <property type="entry name" value="DNA_mismatch_repair_MutS_C"/>
</dbReference>
<dbReference type="Gene3D" id="3.40.50.300">
    <property type="entry name" value="P-loop containing nucleotide triphosphate hydrolases"/>
    <property type="match status" value="1"/>
</dbReference>
<dbReference type="PANTHER" id="PTHR11361">
    <property type="entry name" value="DNA MISMATCH REPAIR PROTEIN MUTS FAMILY MEMBER"/>
    <property type="match status" value="1"/>
</dbReference>
<keyword evidence="4" id="KW-1133">Transmembrane helix</keyword>
<dbReference type="Proteomes" id="UP000199306">
    <property type="component" value="Unassembled WGS sequence"/>
</dbReference>
<proteinExistence type="predicted"/>
<gene>
    <name evidence="6" type="ORF">SAMN04515674_11248</name>
</gene>
<keyword evidence="4" id="KW-0472">Membrane</keyword>
<keyword evidence="1" id="KW-0547">Nucleotide-binding</keyword>
<dbReference type="Pfam" id="PF00488">
    <property type="entry name" value="MutS_V"/>
    <property type="match status" value="1"/>
</dbReference>
<dbReference type="PANTHER" id="PTHR11361:SF99">
    <property type="entry name" value="DNA MISMATCH REPAIR PROTEIN"/>
    <property type="match status" value="1"/>
</dbReference>
<dbReference type="GO" id="GO:0005829">
    <property type="term" value="C:cytosol"/>
    <property type="evidence" value="ECO:0007669"/>
    <property type="project" value="TreeGrafter"/>
</dbReference>
<dbReference type="EMBL" id="FOXH01000012">
    <property type="protein sequence ID" value="SFQ20817.1"/>
    <property type="molecule type" value="Genomic_DNA"/>
</dbReference>
<feature type="transmembrane region" description="Helical" evidence="4">
    <location>
        <begin position="91"/>
        <end position="109"/>
    </location>
</feature>
<dbReference type="GO" id="GO:0140664">
    <property type="term" value="F:ATP-dependent DNA damage sensor activity"/>
    <property type="evidence" value="ECO:0007669"/>
    <property type="project" value="InterPro"/>
</dbReference>
<evidence type="ECO:0000256" key="4">
    <source>
        <dbReference type="SAM" id="Phobius"/>
    </source>
</evidence>
<sequence length="633" mass="72389">MCKLGPGFKSPENTFKIFILSDTKARDNSYLFSNMLQTKSIFEERLEKFKTEENYYQKKYNQWALLRGLIFIGGVALCYLVNHYYSFEYTILSFAASIAFFFFSINKHLRIKALRDKFRNLAELNKDELSRLNGIFLRQETGEEFAVKNHFYAFDIDLFGKHSLFKLVNRTRTYAGAKLLAEWLQNPSDYQEILSRQNAVSELKPLVDWRQDFEVSATLSQETHEPVDRLLEWVMKPENEKIHSEKFRLLRYLPILTLLLLAAWISGFLKIGFFLVFLAIHGLILRQIIHAVSQAIEDTNRISGTLRAYADLLEQIADQSFQNEKLKSLQNKILNASPEVFKLEDIIRKLGNRTNPFFALVAGVPLLWDLQYFIKLEDWRKKNRNFLKTWLDVVSEFEALNSYAGLAFANADFIAPSLNDNALNLNVKKMGHPLIHFEKRITNDISLNGIGKTIIITGSNMSGKSTFLRTLGINISLALSGAVVCASAFNCSVFQLFTSMRTQDSLEESTSSFYAELKRLQQLIGLVSTPKSDESLPVLYFLDEILKGTNSKDRHSGAKALIFQLHQTNSSGFISTHDVELGDELEGSDFIENLSFSSEVINNQLIFDYTLRKGVCHSFNASQLMKQIGIRIA</sequence>
<dbReference type="SUPFAM" id="SSF48334">
    <property type="entry name" value="DNA repair protein MutS, domain III"/>
    <property type="match status" value="1"/>
</dbReference>
<keyword evidence="7" id="KW-1185">Reference proteome</keyword>
<feature type="transmembrane region" description="Helical" evidence="4">
    <location>
        <begin position="252"/>
        <end position="280"/>
    </location>
</feature>
<name>A0A1I5WMK5_9BACT</name>
<protein>
    <submittedName>
        <fullName evidence="6">MutS domain III</fullName>
    </submittedName>
</protein>
<dbReference type="SUPFAM" id="SSF52540">
    <property type="entry name" value="P-loop containing nucleoside triphosphate hydrolases"/>
    <property type="match status" value="1"/>
</dbReference>
<dbReference type="OrthoDB" id="9802448at2"/>
<evidence type="ECO:0000256" key="2">
    <source>
        <dbReference type="ARBA" id="ARBA00022840"/>
    </source>
</evidence>
<evidence type="ECO:0000313" key="7">
    <source>
        <dbReference type="Proteomes" id="UP000199306"/>
    </source>
</evidence>
<keyword evidence="4" id="KW-0812">Transmembrane</keyword>
<dbReference type="Gene3D" id="1.10.1420.10">
    <property type="match status" value="1"/>
</dbReference>